<dbReference type="InterPro" id="IPR020095">
    <property type="entry name" value="PsdUridine_synth_TruA_C"/>
</dbReference>
<evidence type="ECO:0000313" key="7">
    <source>
        <dbReference type="Proteomes" id="UP001153636"/>
    </source>
</evidence>
<evidence type="ECO:0000256" key="1">
    <source>
        <dbReference type="ARBA" id="ARBA00009375"/>
    </source>
</evidence>
<keyword evidence="7" id="KW-1185">Reference proteome</keyword>
<dbReference type="GO" id="GO:0031119">
    <property type="term" value="P:tRNA pseudouridine synthesis"/>
    <property type="evidence" value="ECO:0007669"/>
    <property type="project" value="TreeGrafter"/>
</dbReference>
<dbReference type="Gene3D" id="3.30.70.580">
    <property type="entry name" value="Pseudouridine synthase I, catalytic domain, N-terminal subdomain"/>
    <property type="match status" value="1"/>
</dbReference>
<proteinExistence type="inferred from homology"/>
<dbReference type="InterPro" id="IPR020103">
    <property type="entry name" value="PsdUridine_synth_cat_dom_sf"/>
</dbReference>
<dbReference type="GO" id="GO:0003723">
    <property type="term" value="F:RNA binding"/>
    <property type="evidence" value="ECO:0007669"/>
    <property type="project" value="InterPro"/>
</dbReference>
<dbReference type="PANTHER" id="PTHR11142">
    <property type="entry name" value="PSEUDOURIDYLATE SYNTHASE"/>
    <property type="match status" value="1"/>
</dbReference>
<protein>
    <recommendedName>
        <fullName evidence="4">tRNA pseudouridine synthase</fullName>
        <ecNumber evidence="4">5.4.99.12</ecNumber>
    </recommendedName>
</protein>
<dbReference type="HAMAP" id="MF_00171">
    <property type="entry name" value="TruA"/>
    <property type="match status" value="1"/>
</dbReference>
<dbReference type="OrthoDB" id="271910at2759"/>
<evidence type="ECO:0000256" key="3">
    <source>
        <dbReference type="ARBA" id="ARBA00023235"/>
    </source>
</evidence>
<dbReference type="EC" id="5.4.99.12" evidence="4"/>
<gene>
    <name evidence="6" type="ORF">PSYICH_LOCUS5204</name>
</gene>
<dbReference type="Pfam" id="PF01416">
    <property type="entry name" value="PseudoU_synth_1"/>
    <property type="match status" value="1"/>
</dbReference>
<evidence type="ECO:0000256" key="4">
    <source>
        <dbReference type="RuleBase" id="RU003792"/>
    </source>
</evidence>
<feature type="domain" description="Pseudouridine synthase I TruA alpha/beta" evidence="5">
    <location>
        <begin position="174"/>
        <end position="300"/>
    </location>
</feature>
<keyword evidence="2 4" id="KW-0819">tRNA processing</keyword>
<organism evidence="6 7">
    <name type="scientific">Psylliodes chrysocephalus</name>
    <dbReference type="NCBI Taxonomy" id="3402493"/>
    <lineage>
        <taxon>Eukaryota</taxon>
        <taxon>Metazoa</taxon>
        <taxon>Ecdysozoa</taxon>
        <taxon>Arthropoda</taxon>
        <taxon>Hexapoda</taxon>
        <taxon>Insecta</taxon>
        <taxon>Pterygota</taxon>
        <taxon>Neoptera</taxon>
        <taxon>Endopterygota</taxon>
        <taxon>Coleoptera</taxon>
        <taxon>Polyphaga</taxon>
        <taxon>Cucujiformia</taxon>
        <taxon>Chrysomeloidea</taxon>
        <taxon>Chrysomelidae</taxon>
        <taxon>Galerucinae</taxon>
        <taxon>Alticini</taxon>
        <taxon>Psylliodes</taxon>
    </lineage>
</organism>
<evidence type="ECO:0000256" key="2">
    <source>
        <dbReference type="ARBA" id="ARBA00022694"/>
    </source>
</evidence>
<comment type="similarity">
    <text evidence="1 4">Belongs to the tRNA pseudouridine synthase TruA family.</text>
</comment>
<accession>A0A9P0CSB6</accession>
<dbReference type="PANTHER" id="PTHR11142:SF0">
    <property type="entry name" value="TRNA PSEUDOURIDINE SYNTHASE-LIKE 1"/>
    <property type="match status" value="1"/>
</dbReference>
<evidence type="ECO:0000259" key="5">
    <source>
        <dbReference type="Pfam" id="PF01416"/>
    </source>
</evidence>
<dbReference type="GO" id="GO:0160147">
    <property type="term" value="F:tRNA pseudouridine(38-40) synthase activity"/>
    <property type="evidence" value="ECO:0007669"/>
    <property type="project" value="UniProtKB-EC"/>
</dbReference>
<reference evidence="6" key="1">
    <citation type="submission" date="2022-01" db="EMBL/GenBank/DDBJ databases">
        <authorList>
            <person name="King R."/>
        </authorList>
    </citation>
    <scope>NUCLEOTIDE SEQUENCE</scope>
</reference>
<dbReference type="EMBL" id="OV651828">
    <property type="protein sequence ID" value="CAH1104199.1"/>
    <property type="molecule type" value="Genomic_DNA"/>
</dbReference>
<evidence type="ECO:0000313" key="6">
    <source>
        <dbReference type="EMBL" id="CAH1104199.1"/>
    </source>
</evidence>
<keyword evidence="3 4" id="KW-0413">Isomerase</keyword>
<dbReference type="InterPro" id="IPR020097">
    <property type="entry name" value="PsdUridine_synth_TruA_a/b_dom"/>
</dbReference>
<dbReference type="AlphaFoldDB" id="A0A9P0CSB6"/>
<dbReference type="SUPFAM" id="SSF55120">
    <property type="entry name" value="Pseudouridine synthase"/>
    <property type="match status" value="1"/>
</dbReference>
<sequence length="315" mass="36745">MSAFKYLMHFAYIGKPFRGSQRQILGGFPRPDDPLTVQGRLEMALKKLNPCNEPIVYLSSRTDSGVHAINTTCTVNLYRSNGMVYFPRSITICLNSYFKKQDVPIRILKTYLVPDTFNCRHKAISRTYMYRLTVGKANSINCAPNYQFIPIEEWDRSLFYCTDTFDLDKMREGANLFEGYHDFRSFMGNHKNEPDKVTRRIIEYVKIQQVDRYGYSTYSWPKIIETPFDDYLFIDVYMKSPGFLYRQVRRIVAALVALAQGKVTIRDLKLMLEIPSRHSWCPQIKTLPAHGLYLCEVEYSKEDLDTFRTDPESGI</sequence>
<comment type="catalytic activity">
    <reaction evidence="4">
        <text>uridine(38/39/40) in tRNA = pseudouridine(38/39/40) in tRNA</text>
        <dbReference type="Rhea" id="RHEA:22376"/>
        <dbReference type="Rhea" id="RHEA-COMP:10085"/>
        <dbReference type="Rhea" id="RHEA-COMP:10087"/>
        <dbReference type="ChEBI" id="CHEBI:65314"/>
        <dbReference type="ChEBI" id="CHEBI:65315"/>
        <dbReference type="EC" id="5.4.99.12"/>
    </reaction>
</comment>
<dbReference type="InterPro" id="IPR001406">
    <property type="entry name" value="PsdUridine_synth_TruA"/>
</dbReference>
<name>A0A9P0CSB6_9CUCU</name>
<dbReference type="InterPro" id="IPR020094">
    <property type="entry name" value="TruA/RsuA/RluB/E/F_N"/>
</dbReference>
<dbReference type="Gene3D" id="3.30.70.660">
    <property type="entry name" value="Pseudouridine synthase I, catalytic domain, C-terminal subdomain"/>
    <property type="match status" value="1"/>
</dbReference>
<dbReference type="Proteomes" id="UP001153636">
    <property type="component" value="Chromosome 16"/>
</dbReference>